<dbReference type="Gene3D" id="3.30.530.20">
    <property type="match status" value="1"/>
</dbReference>
<dbReference type="OrthoDB" id="2344588at2759"/>
<name>A0A6L2PS15_COPFO</name>
<reference evidence="3" key="1">
    <citation type="submission" date="2020-01" db="EMBL/GenBank/DDBJ databases">
        <title>Draft genome sequence of the Termite Coptotermes fromosanus.</title>
        <authorList>
            <person name="Itakura S."/>
            <person name="Yosikawa Y."/>
            <person name="Umezawa K."/>
        </authorList>
    </citation>
    <scope>NUCLEOTIDE SEQUENCE [LARGE SCALE GENOMIC DNA]</scope>
</reference>
<dbReference type="EMBL" id="BLKM01000530">
    <property type="protein sequence ID" value="GFG35236.1"/>
    <property type="molecule type" value="Genomic_DNA"/>
</dbReference>
<evidence type="ECO:0000259" key="1">
    <source>
        <dbReference type="Pfam" id="PF01852"/>
    </source>
</evidence>
<feature type="domain" description="START" evidence="1">
    <location>
        <begin position="12"/>
        <end position="50"/>
    </location>
</feature>
<evidence type="ECO:0000313" key="3">
    <source>
        <dbReference type="Proteomes" id="UP000502823"/>
    </source>
</evidence>
<gene>
    <name evidence="2" type="ORF">Cfor_01332</name>
</gene>
<protein>
    <recommendedName>
        <fullName evidence="1">START domain-containing protein</fullName>
    </recommendedName>
</protein>
<sequence length="56" mass="6431">MMNLSMKTSVTVFAVNPGGWAPASVLRAVYKREYPKFLKRFTAFVIDQCKDKPIMF</sequence>
<dbReference type="Proteomes" id="UP000502823">
    <property type="component" value="Unassembled WGS sequence"/>
</dbReference>
<proteinExistence type="predicted"/>
<keyword evidence="3" id="KW-1185">Reference proteome</keyword>
<evidence type="ECO:0000313" key="2">
    <source>
        <dbReference type="EMBL" id="GFG35236.1"/>
    </source>
</evidence>
<dbReference type="InParanoid" id="A0A6L2PS15"/>
<accession>A0A6L2PS15</accession>
<organism evidence="2 3">
    <name type="scientific">Coptotermes formosanus</name>
    <name type="common">Formosan subterranean termite</name>
    <dbReference type="NCBI Taxonomy" id="36987"/>
    <lineage>
        <taxon>Eukaryota</taxon>
        <taxon>Metazoa</taxon>
        <taxon>Ecdysozoa</taxon>
        <taxon>Arthropoda</taxon>
        <taxon>Hexapoda</taxon>
        <taxon>Insecta</taxon>
        <taxon>Pterygota</taxon>
        <taxon>Neoptera</taxon>
        <taxon>Polyneoptera</taxon>
        <taxon>Dictyoptera</taxon>
        <taxon>Blattodea</taxon>
        <taxon>Blattoidea</taxon>
        <taxon>Termitoidae</taxon>
        <taxon>Rhinotermitidae</taxon>
        <taxon>Coptotermes</taxon>
    </lineage>
</organism>
<comment type="caution">
    <text evidence="2">The sequence shown here is derived from an EMBL/GenBank/DDBJ whole genome shotgun (WGS) entry which is preliminary data.</text>
</comment>
<dbReference type="GO" id="GO:0008289">
    <property type="term" value="F:lipid binding"/>
    <property type="evidence" value="ECO:0007669"/>
    <property type="project" value="InterPro"/>
</dbReference>
<dbReference type="AlphaFoldDB" id="A0A6L2PS15"/>
<dbReference type="Pfam" id="PF01852">
    <property type="entry name" value="START"/>
    <property type="match status" value="1"/>
</dbReference>
<dbReference type="InterPro" id="IPR002913">
    <property type="entry name" value="START_lipid-bd_dom"/>
</dbReference>
<dbReference type="InterPro" id="IPR023393">
    <property type="entry name" value="START-like_dom_sf"/>
</dbReference>